<proteinExistence type="predicted"/>
<dbReference type="InterPro" id="IPR050678">
    <property type="entry name" value="DNA_Partitioning_ATPase"/>
</dbReference>
<dbReference type="OrthoDB" id="9804460at2"/>
<dbReference type="PANTHER" id="PTHR13696:SF99">
    <property type="entry name" value="COBYRINIC ACID AC-DIAMIDE SYNTHASE"/>
    <property type="match status" value="1"/>
</dbReference>
<organism evidence="2 3">
    <name type="scientific">Anaerolinea thermophila (strain DSM 14523 / JCM 11388 / NBRC 100420 / UNI-1)</name>
    <dbReference type="NCBI Taxonomy" id="926569"/>
    <lineage>
        <taxon>Bacteria</taxon>
        <taxon>Bacillati</taxon>
        <taxon>Chloroflexota</taxon>
        <taxon>Anaerolineae</taxon>
        <taxon>Anaerolineales</taxon>
        <taxon>Anaerolineaceae</taxon>
        <taxon>Anaerolinea</taxon>
    </lineage>
</organism>
<accession>E8MXX3</accession>
<gene>
    <name evidence="2" type="ordered locus">ANT_21780</name>
</gene>
<evidence type="ECO:0000259" key="1">
    <source>
        <dbReference type="Pfam" id="PF13614"/>
    </source>
</evidence>
<dbReference type="AlphaFoldDB" id="E8MXX3"/>
<dbReference type="InterPro" id="IPR027417">
    <property type="entry name" value="P-loop_NTPase"/>
</dbReference>
<dbReference type="InterPro" id="IPR025669">
    <property type="entry name" value="AAA_dom"/>
</dbReference>
<dbReference type="HOGENOM" id="CLU_1168754_0_0_0"/>
<dbReference type="CDD" id="cd02042">
    <property type="entry name" value="ParAB_family"/>
    <property type="match status" value="1"/>
</dbReference>
<dbReference type="Gene3D" id="3.40.50.300">
    <property type="entry name" value="P-loop containing nucleotide triphosphate hydrolases"/>
    <property type="match status" value="1"/>
</dbReference>
<dbReference type="InParanoid" id="E8MXX3"/>
<dbReference type="PANTHER" id="PTHR13696">
    <property type="entry name" value="P-LOOP CONTAINING NUCLEOSIDE TRIPHOSPHATE HYDROLASE"/>
    <property type="match status" value="1"/>
</dbReference>
<dbReference type="eggNOG" id="COG1192">
    <property type="taxonomic scope" value="Bacteria"/>
</dbReference>
<dbReference type="STRING" id="926569.ANT_21780"/>
<name>E8MXX3_ANATU</name>
<evidence type="ECO:0000313" key="2">
    <source>
        <dbReference type="EMBL" id="BAJ64204.1"/>
    </source>
</evidence>
<dbReference type="EMBL" id="AP012029">
    <property type="protein sequence ID" value="BAJ64204.1"/>
    <property type="molecule type" value="Genomic_DNA"/>
</dbReference>
<dbReference type="RefSeq" id="WP_013560574.1">
    <property type="nucleotide sequence ID" value="NC_014960.1"/>
</dbReference>
<dbReference type="Pfam" id="PF13614">
    <property type="entry name" value="AAA_31"/>
    <property type="match status" value="1"/>
</dbReference>
<keyword evidence="3" id="KW-1185">Reference proteome</keyword>
<evidence type="ECO:0000313" key="3">
    <source>
        <dbReference type="Proteomes" id="UP000008922"/>
    </source>
</evidence>
<dbReference type="Proteomes" id="UP000008922">
    <property type="component" value="Chromosome"/>
</dbReference>
<feature type="domain" description="AAA" evidence="1">
    <location>
        <begin position="2"/>
        <end position="39"/>
    </location>
</feature>
<reference evidence="2 3" key="1">
    <citation type="submission" date="2010-12" db="EMBL/GenBank/DDBJ databases">
        <title>Whole genome sequence of Anaerolinea thermophila UNI-1.</title>
        <authorList>
            <person name="Narita-Yamada S."/>
            <person name="Kishi E."/>
            <person name="Watanabe Y."/>
            <person name="Takasaki K."/>
            <person name="Ankai A."/>
            <person name="Oguchi A."/>
            <person name="Fukui S."/>
            <person name="Takahashi M."/>
            <person name="Yashiro I."/>
            <person name="Hosoyama A."/>
            <person name="Sekiguchi Y."/>
            <person name="Hanada S."/>
            <person name="Fujita N."/>
        </authorList>
    </citation>
    <scope>NUCLEOTIDE SEQUENCE [LARGE SCALE GENOMIC DNA]</scope>
    <source>
        <strain evidence="3">DSM 14523 / JCM 11388 / NBRC 100420 / UNI-1</strain>
    </source>
</reference>
<sequence length="237" mass="26614">MTKIVTIYNQKGGVGKTTLAVNLAHGLARSGKAVTLMDLAEPPYCHQWFRLPADGSAQRWLKGEEVPRYGTRVGGLYVLTGYQPGVEELMSGKMEVLTPEAVRRERFDALGGDVVVVDGYRYEWKVEEALLGLSDVVLIPHDGGTPLDSTNWTLGECMELRRGGWQGRFYLVGQVERVGDVERLTAIGERADGVVLLTRNERMRQRRTAFETPRVARVMVEYHNLCMWLEKEGCQGR</sequence>
<protein>
    <recommendedName>
        <fullName evidence="1">AAA domain-containing protein</fullName>
    </recommendedName>
</protein>
<dbReference type="KEGG" id="atm:ANT_21780"/>
<dbReference type="SUPFAM" id="SSF52540">
    <property type="entry name" value="P-loop containing nucleoside triphosphate hydrolases"/>
    <property type="match status" value="1"/>
</dbReference>